<protein>
    <submittedName>
        <fullName evidence="1">Uncharacterized protein</fullName>
    </submittedName>
</protein>
<evidence type="ECO:0000313" key="1">
    <source>
        <dbReference type="EMBL" id="TFK63690.1"/>
    </source>
</evidence>
<organism evidence="1 2">
    <name type="scientific">Pluteus cervinus</name>
    <dbReference type="NCBI Taxonomy" id="181527"/>
    <lineage>
        <taxon>Eukaryota</taxon>
        <taxon>Fungi</taxon>
        <taxon>Dikarya</taxon>
        <taxon>Basidiomycota</taxon>
        <taxon>Agaricomycotina</taxon>
        <taxon>Agaricomycetes</taxon>
        <taxon>Agaricomycetidae</taxon>
        <taxon>Agaricales</taxon>
        <taxon>Pluteineae</taxon>
        <taxon>Pluteaceae</taxon>
        <taxon>Pluteus</taxon>
    </lineage>
</organism>
<name>A0ACD3ADF3_9AGAR</name>
<accession>A0ACD3ADF3</accession>
<dbReference type="Proteomes" id="UP000308600">
    <property type="component" value="Unassembled WGS sequence"/>
</dbReference>
<evidence type="ECO:0000313" key="2">
    <source>
        <dbReference type="Proteomes" id="UP000308600"/>
    </source>
</evidence>
<keyword evidence="2" id="KW-1185">Reference proteome</keyword>
<proteinExistence type="predicted"/>
<sequence>MSKTLQLQQVVDMEQPNMFPNDGLDASSLRLGQLTGGRSNERGAWATTDWAPILVRSSITLGALPSAPGVIS</sequence>
<reference evidence="1 2" key="1">
    <citation type="journal article" date="2019" name="Nat. Ecol. Evol.">
        <title>Megaphylogeny resolves global patterns of mushroom evolution.</title>
        <authorList>
            <person name="Varga T."/>
            <person name="Krizsan K."/>
            <person name="Foldi C."/>
            <person name="Dima B."/>
            <person name="Sanchez-Garcia M."/>
            <person name="Sanchez-Ramirez S."/>
            <person name="Szollosi G.J."/>
            <person name="Szarkandi J.G."/>
            <person name="Papp V."/>
            <person name="Albert L."/>
            <person name="Andreopoulos W."/>
            <person name="Angelini C."/>
            <person name="Antonin V."/>
            <person name="Barry K.W."/>
            <person name="Bougher N.L."/>
            <person name="Buchanan P."/>
            <person name="Buyck B."/>
            <person name="Bense V."/>
            <person name="Catcheside P."/>
            <person name="Chovatia M."/>
            <person name="Cooper J."/>
            <person name="Damon W."/>
            <person name="Desjardin D."/>
            <person name="Finy P."/>
            <person name="Geml J."/>
            <person name="Haridas S."/>
            <person name="Hughes K."/>
            <person name="Justo A."/>
            <person name="Karasinski D."/>
            <person name="Kautmanova I."/>
            <person name="Kiss B."/>
            <person name="Kocsube S."/>
            <person name="Kotiranta H."/>
            <person name="LaButti K.M."/>
            <person name="Lechner B.E."/>
            <person name="Liimatainen K."/>
            <person name="Lipzen A."/>
            <person name="Lukacs Z."/>
            <person name="Mihaltcheva S."/>
            <person name="Morgado L.N."/>
            <person name="Niskanen T."/>
            <person name="Noordeloos M.E."/>
            <person name="Ohm R.A."/>
            <person name="Ortiz-Santana B."/>
            <person name="Ovrebo C."/>
            <person name="Racz N."/>
            <person name="Riley R."/>
            <person name="Savchenko A."/>
            <person name="Shiryaev A."/>
            <person name="Soop K."/>
            <person name="Spirin V."/>
            <person name="Szebenyi C."/>
            <person name="Tomsovsky M."/>
            <person name="Tulloss R.E."/>
            <person name="Uehling J."/>
            <person name="Grigoriev I.V."/>
            <person name="Vagvolgyi C."/>
            <person name="Papp T."/>
            <person name="Martin F.M."/>
            <person name="Miettinen O."/>
            <person name="Hibbett D.S."/>
            <person name="Nagy L.G."/>
        </authorList>
    </citation>
    <scope>NUCLEOTIDE SEQUENCE [LARGE SCALE GENOMIC DNA]</scope>
    <source>
        <strain evidence="1 2">NL-1719</strain>
    </source>
</reference>
<dbReference type="EMBL" id="ML208510">
    <property type="protein sequence ID" value="TFK63690.1"/>
    <property type="molecule type" value="Genomic_DNA"/>
</dbReference>
<gene>
    <name evidence="1" type="ORF">BDN72DRAFT_902209</name>
</gene>